<keyword evidence="3" id="KW-1185">Reference proteome</keyword>
<evidence type="ECO:0000313" key="2">
    <source>
        <dbReference type="EMBL" id="MDR7277649.1"/>
    </source>
</evidence>
<proteinExistence type="predicted"/>
<comment type="caution">
    <text evidence="2">The sequence shown here is derived from an EMBL/GenBank/DDBJ whole genome shotgun (WGS) entry which is preliminary data.</text>
</comment>
<evidence type="ECO:0000256" key="1">
    <source>
        <dbReference type="SAM" id="MobiDB-lite"/>
    </source>
</evidence>
<evidence type="ECO:0000313" key="3">
    <source>
        <dbReference type="Proteomes" id="UP001183643"/>
    </source>
</evidence>
<accession>A0AAE4CC62</accession>
<gene>
    <name evidence="2" type="ORF">J2S41_004427</name>
</gene>
<protein>
    <submittedName>
        <fullName evidence="2">Metal-binding protein</fullName>
    </submittedName>
</protein>
<dbReference type="Proteomes" id="UP001183643">
    <property type="component" value="Unassembled WGS sequence"/>
</dbReference>
<organism evidence="2 3">
    <name type="scientific">Catenuloplanes atrovinosus</name>
    <dbReference type="NCBI Taxonomy" id="137266"/>
    <lineage>
        <taxon>Bacteria</taxon>
        <taxon>Bacillati</taxon>
        <taxon>Actinomycetota</taxon>
        <taxon>Actinomycetes</taxon>
        <taxon>Micromonosporales</taxon>
        <taxon>Micromonosporaceae</taxon>
        <taxon>Catenuloplanes</taxon>
    </lineage>
</organism>
<feature type="compositionally biased region" description="Low complexity" evidence="1">
    <location>
        <begin position="136"/>
        <end position="154"/>
    </location>
</feature>
<dbReference type="AlphaFoldDB" id="A0AAE4CC62"/>
<dbReference type="RefSeq" id="WP_310370068.1">
    <property type="nucleotide sequence ID" value="NZ_JAVDYB010000001.1"/>
</dbReference>
<name>A0AAE4CC62_9ACTN</name>
<reference evidence="2" key="1">
    <citation type="submission" date="2023-07" db="EMBL/GenBank/DDBJ databases">
        <title>Sequencing the genomes of 1000 actinobacteria strains.</title>
        <authorList>
            <person name="Klenk H.-P."/>
        </authorList>
    </citation>
    <scope>NUCLEOTIDE SEQUENCE</scope>
    <source>
        <strain evidence="2">DSM 44707</strain>
    </source>
</reference>
<sequence length="154" mass="15928">MASRTTNKAAAALQMRRKQEDAAVRAVAARARAAQAAAQRRRELLAVCDAEVVAAETDLLVSLAGLAVLLRDDAVTAEVAGVDVTQVRAAHRRVSESDVAAFVRSLAEVPVRRGRRAESSEAGLGRLPSGPEAAGRGESSQGGVSSGVDVGRTD</sequence>
<feature type="region of interest" description="Disordered" evidence="1">
    <location>
        <begin position="114"/>
        <end position="154"/>
    </location>
</feature>
<dbReference type="EMBL" id="JAVDYB010000001">
    <property type="protein sequence ID" value="MDR7277649.1"/>
    <property type="molecule type" value="Genomic_DNA"/>
</dbReference>